<dbReference type="Proteomes" id="UP000887563">
    <property type="component" value="Unplaced"/>
</dbReference>
<protein>
    <submittedName>
        <fullName evidence="2">Uncharacterized protein</fullName>
    </submittedName>
</protein>
<sequence>MSISPGHLAARGLVDSEKGISLRFPRFICQRYGNYHQKNYNNNKINSFSTTLELVEDFFIQINLTKMAIIIVGILDLEIHLLLNLYLIEEFMDVL</sequence>
<keyword evidence="1" id="KW-1185">Reference proteome</keyword>
<accession>A0A914L905</accession>
<evidence type="ECO:0000313" key="1">
    <source>
        <dbReference type="Proteomes" id="UP000887563"/>
    </source>
</evidence>
<organism evidence="1 2">
    <name type="scientific">Meloidogyne incognita</name>
    <name type="common">Southern root-knot nematode worm</name>
    <name type="synonym">Oxyuris incognita</name>
    <dbReference type="NCBI Taxonomy" id="6306"/>
    <lineage>
        <taxon>Eukaryota</taxon>
        <taxon>Metazoa</taxon>
        <taxon>Ecdysozoa</taxon>
        <taxon>Nematoda</taxon>
        <taxon>Chromadorea</taxon>
        <taxon>Rhabditida</taxon>
        <taxon>Tylenchina</taxon>
        <taxon>Tylenchomorpha</taxon>
        <taxon>Tylenchoidea</taxon>
        <taxon>Meloidogynidae</taxon>
        <taxon>Meloidogyninae</taxon>
        <taxon>Meloidogyne</taxon>
        <taxon>Meloidogyne incognita group</taxon>
    </lineage>
</organism>
<dbReference type="WBParaSite" id="Minc3s00335g10433">
    <property type="protein sequence ID" value="Minc3s00335g10433"/>
    <property type="gene ID" value="Minc3s00335g10433"/>
</dbReference>
<reference evidence="2" key="1">
    <citation type="submission" date="2022-11" db="UniProtKB">
        <authorList>
            <consortium name="WormBaseParasite"/>
        </authorList>
    </citation>
    <scope>IDENTIFICATION</scope>
</reference>
<name>A0A914L905_MELIC</name>
<dbReference type="InterPro" id="IPR012340">
    <property type="entry name" value="NA-bd_OB-fold"/>
</dbReference>
<dbReference type="Gene3D" id="2.40.50.140">
    <property type="entry name" value="Nucleic acid-binding proteins"/>
    <property type="match status" value="1"/>
</dbReference>
<evidence type="ECO:0000313" key="2">
    <source>
        <dbReference type="WBParaSite" id="Minc3s00335g10433"/>
    </source>
</evidence>
<proteinExistence type="predicted"/>
<dbReference type="AlphaFoldDB" id="A0A914L905"/>